<evidence type="ECO:0000313" key="3">
    <source>
        <dbReference type="Proteomes" id="UP000198538"/>
    </source>
</evidence>
<proteinExistence type="predicted"/>
<dbReference type="Proteomes" id="UP000198538">
    <property type="component" value="Unassembled WGS sequence"/>
</dbReference>
<feature type="transmembrane region" description="Helical" evidence="1">
    <location>
        <begin position="48"/>
        <end position="71"/>
    </location>
</feature>
<name>A0A1G5FE81_9BACL</name>
<feature type="transmembrane region" description="Helical" evidence="1">
    <location>
        <begin position="12"/>
        <end position="36"/>
    </location>
</feature>
<accession>A0A1G5FE81</accession>
<dbReference type="AlphaFoldDB" id="A0A1G5FE81"/>
<keyword evidence="1" id="KW-1133">Transmembrane helix</keyword>
<keyword evidence="1" id="KW-0472">Membrane</keyword>
<dbReference type="EMBL" id="FMVM01000004">
    <property type="protein sequence ID" value="SCY37190.1"/>
    <property type="molecule type" value="Genomic_DNA"/>
</dbReference>
<organism evidence="2 3">
    <name type="scientific">Paenibacillus polysaccharolyticus</name>
    <dbReference type="NCBI Taxonomy" id="582692"/>
    <lineage>
        <taxon>Bacteria</taxon>
        <taxon>Bacillati</taxon>
        <taxon>Bacillota</taxon>
        <taxon>Bacilli</taxon>
        <taxon>Bacillales</taxon>
        <taxon>Paenibacillaceae</taxon>
        <taxon>Paenibacillus</taxon>
    </lineage>
</organism>
<keyword evidence="3" id="KW-1185">Reference proteome</keyword>
<gene>
    <name evidence="2" type="ORF">SAMN05720606_104166</name>
</gene>
<evidence type="ECO:0000256" key="1">
    <source>
        <dbReference type="SAM" id="Phobius"/>
    </source>
</evidence>
<protein>
    <submittedName>
        <fullName evidence="2">Uncharacterized protein</fullName>
    </submittedName>
</protein>
<reference evidence="3" key="1">
    <citation type="submission" date="2016-10" db="EMBL/GenBank/DDBJ databases">
        <authorList>
            <person name="Varghese N."/>
            <person name="Submissions S."/>
        </authorList>
    </citation>
    <scope>NUCLEOTIDE SEQUENCE [LARGE SCALE GENOMIC DNA]</scope>
    <source>
        <strain evidence="3">BL9</strain>
    </source>
</reference>
<feature type="transmembrane region" description="Helical" evidence="1">
    <location>
        <begin position="78"/>
        <end position="99"/>
    </location>
</feature>
<dbReference type="RefSeq" id="WP_090917658.1">
    <property type="nucleotide sequence ID" value="NZ_FMVM01000004.1"/>
</dbReference>
<evidence type="ECO:0000313" key="2">
    <source>
        <dbReference type="EMBL" id="SCY37190.1"/>
    </source>
</evidence>
<sequence>MKNPKLAYRLIFFNAIYGITLLPYPVVLIMSVYLYAYRESGAHPLLDTIAAVLMATYPIGVLASLLCWAFYHSGKSKWATATANLFLLWLGAFLIVLLLSDSLF</sequence>
<keyword evidence="1" id="KW-0812">Transmembrane</keyword>